<dbReference type="OrthoDB" id="1666670at2"/>
<dbReference type="Proteomes" id="UP000004594">
    <property type="component" value="Unassembled WGS sequence"/>
</dbReference>
<protein>
    <recommendedName>
        <fullName evidence="2">RNA polymerase sigma-70 region 4 domain-containing protein</fullName>
    </recommendedName>
</protein>
<proteinExistence type="predicted"/>
<evidence type="ECO:0000313" key="4">
    <source>
        <dbReference type="Proteomes" id="UP000004594"/>
    </source>
</evidence>
<dbReference type="AlphaFoldDB" id="E4L8B7"/>
<sequence length="136" mass="16136">MDDLKNLVILNNKINNLLMERSQLKLMLETVKGQQLHERISGTKDTDFSAALDKLIALEKEIDSLVDEYVDQRKKIISALELIRDDRYRELLNYRYVCGLSLNQISKKMNFSYNYIRKLHRRAIYVYDKVGTKRHI</sequence>
<dbReference type="Pfam" id="PF04545">
    <property type="entry name" value="Sigma70_r4"/>
    <property type="match status" value="1"/>
</dbReference>
<gene>
    <name evidence="3" type="ORF">HMPREF9220_1100</name>
</gene>
<evidence type="ECO:0000259" key="2">
    <source>
        <dbReference type="Pfam" id="PF04545"/>
    </source>
</evidence>
<keyword evidence="1" id="KW-0175">Coiled coil</keyword>
<organism evidence="3 4">
    <name type="scientific">Dialister micraerophilus UPII 345-E</name>
    <dbReference type="NCBI Taxonomy" id="910314"/>
    <lineage>
        <taxon>Bacteria</taxon>
        <taxon>Bacillati</taxon>
        <taxon>Bacillota</taxon>
        <taxon>Negativicutes</taxon>
        <taxon>Veillonellales</taxon>
        <taxon>Veillonellaceae</taxon>
        <taxon>Dialister</taxon>
    </lineage>
</organism>
<dbReference type="GO" id="GO:0006352">
    <property type="term" value="P:DNA-templated transcription initiation"/>
    <property type="evidence" value="ECO:0007669"/>
    <property type="project" value="InterPro"/>
</dbReference>
<evidence type="ECO:0000256" key="1">
    <source>
        <dbReference type="SAM" id="Coils"/>
    </source>
</evidence>
<accession>E4L8B7</accession>
<comment type="caution">
    <text evidence="3">The sequence shown here is derived from an EMBL/GenBank/DDBJ whole genome shotgun (WGS) entry which is preliminary data.</text>
</comment>
<feature type="coiled-coil region" evidence="1">
    <location>
        <begin position="48"/>
        <end position="75"/>
    </location>
</feature>
<name>E4L8B7_9FIRM</name>
<feature type="domain" description="RNA polymerase sigma-70 region 4" evidence="2">
    <location>
        <begin position="85"/>
        <end position="124"/>
    </location>
</feature>
<reference evidence="3 4" key="1">
    <citation type="submission" date="2010-11" db="EMBL/GenBank/DDBJ databases">
        <authorList>
            <person name="Durkin A.S."/>
            <person name="Madupu R."/>
            <person name="Torralba M."/>
            <person name="Gillis M."/>
            <person name="Methe B."/>
            <person name="Sutton G."/>
            <person name="Nelson K.E."/>
        </authorList>
    </citation>
    <scope>NUCLEOTIDE SEQUENCE [LARGE SCALE GENOMIC DNA]</scope>
    <source>
        <strain evidence="3 4">UPII 345-E</strain>
    </source>
</reference>
<dbReference type="InterPro" id="IPR013324">
    <property type="entry name" value="RNA_pol_sigma_r3/r4-like"/>
</dbReference>
<dbReference type="RefSeq" id="WP_007554432.1">
    <property type="nucleotide sequence ID" value="NZ_AENT01000012.1"/>
</dbReference>
<dbReference type="EMBL" id="AENT01000012">
    <property type="protein sequence ID" value="EFR43022.1"/>
    <property type="molecule type" value="Genomic_DNA"/>
</dbReference>
<dbReference type="Gene3D" id="1.20.140.160">
    <property type="match status" value="1"/>
</dbReference>
<dbReference type="SUPFAM" id="SSF88659">
    <property type="entry name" value="Sigma3 and sigma4 domains of RNA polymerase sigma factors"/>
    <property type="match status" value="1"/>
</dbReference>
<dbReference type="GO" id="GO:0003700">
    <property type="term" value="F:DNA-binding transcription factor activity"/>
    <property type="evidence" value="ECO:0007669"/>
    <property type="project" value="InterPro"/>
</dbReference>
<evidence type="ECO:0000313" key="3">
    <source>
        <dbReference type="EMBL" id="EFR43022.1"/>
    </source>
</evidence>
<dbReference type="InterPro" id="IPR007630">
    <property type="entry name" value="RNA_pol_sigma70_r4"/>
</dbReference>